<sequence length="504" mass="57691">MNILYIIGLSFTLVFNSNGFDIKSIGDRISELTSELGISDLGNDEKERVVSEVCSQKCTKEIQELKKNMTELYTAFLVLHAEFAHINQHMIFHEKALKHIALMDHKPKPCSNHHNSDHNFRSDDQMSNGTESSVNKNLTQELDSKAGHHHKHNHGSHSGHHQHHNHHNHKHNKPSTEFKQWFDNMLNDIHHNHNDINERIVGQSNDFRDNQKNADEMENALNTEDLIFAKCDMRPNRHIALLNQQDIEGSIHMWQQRHNRGPLHMHIKLKGFKVGNHMHHNHNPDNHQSHSGSRSKRESNLMPVEVEPEDTTGPPVGTSHSHGFHVHESGNLSRDCQSVGNHYNPLNLTHGGPYDVIRHVGDLGNIRCDRNGEMDLELIYSQVSLSGDYSIINRSLVIHHKPDDYGRNPNNPSSSSTGSSGVRIACCLIEEVNQLPKEDDSQSTIGSIAGPAVVTSKRRRETRRHRVYHNQNHFDDNSDLSEILKMISNYENDIKHRHKHRFPH</sequence>
<name>A0A7R9LBA4_9ACAR</name>
<dbReference type="EMBL" id="CAJPVJ010000251">
    <property type="protein sequence ID" value="CAG2161826.1"/>
    <property type="molecule type" value="Genomic_DNA"/>
</dbReference>
<evidence type="ECO:0000313" key="4">
    <source>
        <dbReference type="EMBL" id="CAD7638498.1"/>
    </source>
</evidence>
<keyword evidence="2" id="KW-0732">Signal</keyword>
<dbReference type="InterPro" id="IPR036423">
    <property type="entry name" value="SOD-like_Cu/Zn_dom_sf"/>
</dbReference>
<protein>
    <recommendedName>
        <fullName evidence="3">Superoxide dismutase copper/zinc binding domain-containing protein</fullName>
    </recommendedName>
</protein>
<feature type="domain" description="Superoxide dismutase copper/zinc binding" evidence="3">
    <location>
        <begin position="315"/>
        <end position="429"/>
    </location>
</feature>
<dbReference type="InterPro" id="IPR001424">
    <property type="entry name" value="SOD_Cu_Zn_dom"/>
</dbReference>
<dbReference type="GO" id="GO:0005507">
    <property type="term" value="F:copper ion binding"/>
    <property type="evidence" value="ECO:0007669"/>
    <property type="project" value="InterPro"/>
</dbReference>
<feature type="signal peptide" evidence="2">
    <location>
        <begin position="1"/>
        <end position="19"/>
    </location>
</feature>
<dbReference type="CDD" id="cd00305">
    <property type="entry name" value="Cu-Zn_Superoxide_Dismutase"/>
    <property type="match status" value="1"/>
</dbReference>
<evidence type="ECO:0000259" key="3">
    <source>
        <dbReference type="Pfam" id="PF00080"/>
    </source>
</evidence>
<dbReference type="AlphaFoldDB" id="A0A7R9LBA4"/>
<gene>
    <name evidence="4" type="ORF">ONB1V03_LOCUS1427</name>
</gene>
<keyword evidence="5" id="KW-1185">Reference proteome</keyword>
<organism evidence="4">
    <name type="scientific">Oppiella nova</name>
    <dbReference type="NCBI Taxonomy" id="334625"/>
    <lineage>
        <taxon>Eukaryota</taxon>
        <taxon>Metazoa</taxon>
        <taxon>Ecdysozoa</taxon>
        <taxon>Arthropoda</taxon>
        <taxon>Chelicerata</taxon>
        <taxon>Arachnida</taxon>
        <taxon>Acari</taxon>
        <taxon>Acariformes</taxon>
        <taxon>Sarcoptiformes</taxon>
        <taxon>Oribatida</taxon>
        <taxon>Brachypylina</taxon>
        <taxon>Oppioidea</taxon>
        <taxon>Oppiidae</taxon>
        <taxon>Oppiella</taxon>
    </lineage>
</organism>
<dbReference type="Proteomes" id="UP000728032">
    <property type="component" value="Unassembled WGS sequence"/>
</dbReference>
<feature type="chain" id="PRO_5035592084" description="Superoxide dismutase copper/zinc binding domain-containing protein" evidence="2">
    <location>
        <begin position="20"/>
        <end position="504"/>
    </location>
</feature>
<proteinExistence type="predicted"/>
<dbReference type="OrthoDB" id="2015551at2759"/>
<evidence type="ECO:0000256" key="1">
    <source>
        <dbReference type="SAM" id="MobiDB-lite"/>
    </source>
</evidence>
<evidence type="ECO:0000313" key="5">
    <source>
        <dbReference type="Proteomes" id="UP000728032"/>
    </source>
</evidence>
<feature type="compositionally biased region" description="Basic residues" evidence="1">
    <location>
        <begin position="147"/>
        <end position="173"/>
    </location>
</feature>
<dbReference type="PANTHER" id="PTHR10003">
    <property type="entry name" value="SUPEROXIDE DISMUTASE CU-ZN -RELATED"/>
    <property type="match status" value="1"/>
</dbReference>
<dbReference type="SUPFAM" id="SSF49329">
    <property type="entry name" value="Cu,Zn superoxide dismutase-like"/>
    <property type="match status" value="1"/>
</dbReference>
<feature type="region of interest" description="Disordered" evidence="1">
    <location>
        <begin position="275"/>
        <end position="335"/>
    </location>
</feature>
<reference evidence="4" key="1">
    <citation type="submission" date="2020-11" db="EMBL/GenBank/DDBJ databases">
        <authorList>
            <person name="Tran Van P."/>
        </authorList>
    </citation>
    <scope>NUCLEOTIDE SEQUENCE</scope>
</reference>
<feature type="region of interest" description="Disordered" evidence="1">
    <location>
        <begin position="438"/>
        <end position="462"/>
    </location>
</feature>
<dbReference type="InterPro" id="IPR024134">
    <property type="entry name" value="SOD_Cu/Zn_/chaperone"/>
</dbReference>
<dbReference type="Pfam" id="PF00080">
    <property type="entry name" value="Sod_Cu"/>
    <property type="match status" value="1"/>
</dbReference>
<dbReference type="PRINTS" id="PR00068">
    <property type="entry name" value="CUZNDISMTASE"/>
</dbReference>
<dbReference type="EMBL" id="OC915076">
    <property type="protein sequence ID" value="CAD7638498.1"/>
    <property type="molecule type" value="Genomic_DNA"/>
</dbReference>
<feature type="compositionally biased region" description="Polar residues" evidence="1">
    <location>
        <begin position="125"/>
        <end position="141"/>
    </location>
</feature>
<dbReference type="Gene3D" id="2.60.40.200">
    <property type="entry name" value="Superoxide dismutase, copper/zinc binding domain"/>
    <property type="match status" value="1"/>
</dbReference>
<dbReference type="GO" id="GO:0006801">
    <property type="term" value="P:superoxide metabolic process"/>
    <property type="evidence" value="ECO:0007669"/>
    <property type="project" value="InterPro"/>
</dbReference>
<feature type="compositionally biased region" description="Basic and acidic residues" evidence="1">
    <location>
        <begin position="114"/>
        <end position="124"/>
    </location>
</feature>
<feature type="region of interest" description="Disordered" evidence="1">
    <location>
        <begin position="108"/>
        <end position="175"/>
    </location>
</feature>
<accession>A0A7R9LBA4</accession>
<evidence type="ECO:0000256" key="2">
    <source>
        <dbReference type="SAM" id="SignalP"/>
    </source>
</evidence>